<feature type="binding site" evidence="8">
    <location>
        <position position="287"/>
    </location>
    <ligand>
        <name>ATP</name>
        <dbReference type="ChEBI" id="CHEBI:30616"/>
    </ligand>
</feature>
<keyword evidence="2 8" id="KW-0808">Transferase</keyword>
<dbReference type="EMBL" id="FTOE01000002">
    <property type="protein sequence ID" value="SIS56611.1"/>
    <property type="molecule type" value="Genomic_DNA"/>
</dbReference>
<evidence type="ECO:0000256" key="3">
    <source>
        <dbReference type="ARBA" id="ARBA00022695"/>
    </source>
</evidence>
<feature type="binding site" evidence="8">
    <location>
        <position position="91"/>
    </location>
    <ligand>
        <name>ATP</name>
        <dbReference type="ChEBI" id="CHEBI:30616"/>
    </ligand>
</feature>
<comment type="similarity">
    <text evidence="1 8">Belongs to the SELO family.</text>
</comment>
<dbReference type="EC" id="2.7.7.-" evidence="8"/>
<keyword evidence="7 8" id="KW-0460">Magnesium</keyword>
<evidence type="ECO:0000256" key="6">
    <source>
        <dbReference type="ARBA" id="ARBA00022840"/>
    </source>
</evidence>
<dbReference type="GO" id="GO:0070733">
    <property type="term" value="F:AMPylase activity"/>
    <property type="evidence" value="ECO:0007669"/>
    <property type="project" value="UniProtKB-EC"/>
</dbReference>
<feature type="binding site" evidence="8">
    <location>
        <position position="93"/>
    </location>
    <ligand>
        <name>ATP</name>
        <dbReference type="ChEBI" id="CHEBI:30616"/>
    </ligand>
</feature>
<feature type="binding site" evidence="8">
    <location>
        <position position="114"/>
    </location>
    <ligand>
        <name>ATP</name>
        <dbReference type="ChEBI" id="CHEBI:30616"/>
    </ligand>
</feature>
<dbReference type="Pfam" id="PF02696">
    <property type="entry name" value="SelO"/>
    <property type="match status" value="1"/>
</dbReference>
<evidence type="ECO:0000256" key="2">
    <source>
        <dbReference type="ARBA" id="ARBA00022679"/>
    </source>
</evidence>
<evidence type="ECO:0000256" key="1">
    <source>
        <dbReference type="ARBA" id="ARBA00009747"/>
    </source>
</evidence>
<evidence type="ECO:0000313" key="10">
    <source>
        <dbReference type="Proteomes" id="UP000185999"/>
    </source>
</evidence>
<comment type="cofactor">
    <cofactor evidence="8">
        <name>Mg(2+)</name>
        <dbReference type="ChEBI" id="CHEBI:18420"/>
    </cofactor>
    <cofactor evidence="8">
        <name>Mn(2+)</name>
        <dbReference type="ChEBI" id="CHEBI:29035"/>
    </cofactor>
</comment>
<dbReference type="STRING" id="619304.SAMN05421760_102195"/>
<dbReference type="PANTHER" id="PTHR32057:SF14">
    <property type="entry name" value="PROTEIN ADENYLYLTRANSFERASE SELO, MITOCHONDRIAL"/>
    <property type="match status" value="1"/>
</dbReference>
<dbReference type="GO" id="GO:0030145">
    <property type="term" value="F:manganese ion binding"/>
    <property type="evidence" value="ECO:0007669"/>
    <property type="project" value="UniProtKB-UniRule"/>
</dbReference>
<feature type="binding site" evidence="8">
    <location>
        <position position="94"/>
    </location>
    <ligand>
        <name>ATP</name>
        <dbReference type="ChEBI" id="CHEBI:30616"/>
    </ligand>
</feature>
<reference evidence="10" key="1">
    <citation type="submission" date="2017-01" db="EMBL/GenBank/DDBJ databases">
        <authorList>
            <person name="Varghese N."/>
            <person name="Submissions S."/>
        </authorList>
    </citation>
    <scope>NUCLEOTIDE SEQUENCE [LARGE SCALE GENOMIC DNA]</scope>
    <source>
        <strain evidence="10">DSM 22306</strain>
    </source>
</reference>
<feature type="binding site" evidence="8">
    <location>
        <position position="127"/>
    </location>
    <ligand>
        <name>ATP</name>
        <dbReference type="ChEBI" id="CHEBI:30616"/>
    </ligand>
</feature>
<evidence type="ECO:0000256" key="7">
    <source>
        <dbReference type="ARBA" id="ARBA00022842"/>
    </source>
</evidence>
<dbReference type="PANTHER" id="PTHR32057">
    <property type="entry name" value="PROTEIN ADENYLYLTRANSFERASE SELO, MITOCHONDRIAL"/>
    <property type="match status" value="1"/>
</dbReference>
<dbReference type="Proteomes" id="UP000185999">
    <property type="component" value="Unassembled WGS sequence"/>
</dbReference>
<feature type="binding site" evidence="8">
    <location>
        <position position="278"/>
    </location>
    <ligand>
        <name>Mg(2+)</name>
        <dbReference type="ChEBI" id="CHEBI:18420"/>
    </ligand>
</feature>
<accession>A0A1N7K4Z2</accession>
<comment type="catalytic activity">
    <reaction evidence="8">
        <text>L-threonyl-[protein] + ATP = 3-O-(5'-adenylyl)-L-threonyl-[protein] + diphosphate</text>
        <dbReference type="Rhea" id="RHEA:54292"/>
        <dbReference type="Rhea" id="RHEA-COMP:11060"/>
        <dbReference type="Rhea" id="RHEA-COMP:13847"/>
        <dbReference type="ChEBI" id="CHEBI:30013"/>
        <dbReference type="ChEBI" id="CHEBI:30616"/>
        <dbReference type="ChEBI" id="CHEBI:33019"/>
        <dbReference type="ChEBI" id="CHEBI:138113"/>
        <dbReference type="EC" id="2.7.7.108"/>
    </reaction>
</comment>
<evidence type="ECO:0000256" key="5">
    <source>
        <dbReference type="ARBA" id="ARBA00022741"/>
    </source>
</evidence>
<feature type="binding site" evidence="8">
    <location>
        <position position="287"/>
    </location>
    <ligand>
        <name>Mg(2+)</name>
        <dbReference type="ChEBI" id="CHEBI:18420"/>
    </ligand>
</feature>
<keyword evidence="5 8" id="KW-0547">Nucleotide-binding</keyword>
<comment type="catalytic activity">
    <reaction evidence="8">
        <text>L-tyrosyl-[protein] + UTP = O-(5'-uridylyl)-L-tyrosyl-[protein] + diphosphate</text>
        <dbReference type="Rhea" id="RHEA:83887"/>
        <dbReference type="Rhea" id="RHEA-COMP:10136"/>
        <dbReference type="Rhea" id="RHEA-COMP:20238"/>
        <dbReference type="ChEBI" id="CHEBI:33019"/>
        <dbReference type="ChEBI" id="CHEBI:46398"/>
        <dbReference type="ChEBI" id="CHEBI:46858"/>
        <dbReference type="ChEBI" id="CHEBI:90602"/>
    </reaction>
</comment>
<dbReference type="RefSeq" id="WP_076495963.1">
    <property type="nucleotide sequence ID" value="NZ_FTOE01000002.1"/>
</dbReference>
<protein>
    <recommendedName>
        <fullName evidence="8">Protein nucleotidyltransferase YdiU</fullName>
        <ecNumber evidence="8">2.7.7.-</ecNumber>
    </recommendedName>
    <alternativeName>
        <fullName evidence="8">Protein adenylyltransferase YdiU</fullName>
        <ecNumber evidence="8">2.7.7.108</ecNumber>
    </alternativeName>
    <alternativeName>
        <fullName evidence="8">Protein uridylyltransferase YdiU</fullName>
        <ecNumber evidence="8">2.7.7.-</ecNumber>
    </alternativeName>
</protein>
<keyword evidence="3 8" id="KW-0548">Nucleotidyltransferase</keyword>
<evidence type="ECO:0000256" key="4">
    <source>
        <dbReference type="ARBA" id="ARBA00022723"/>
    </source>
</evidence>
<keyword evidence="4 8" id="KW-0479">Metal-binding</keyword>
<proteinExistence type="inferred from homology"/>
<feature type="active site" description="Proton acceptor" evidence="8">
    <location>
        <position position="277"/>
    </location>
</feature>
<dbReference type="GO" id="GO:0005524">
    <property type="term" value="F:ATP binding"/>
    <property type="evidence" value="ECO:0007669"/>
    <property type="project" value="UniProtKB-UniRule"/>
</dbReference>
<dbReference type="EC" id="2.7.7.108" evidence="8"/>
<dbReference type="HAMAP" id="MF_00692">
    <property type="entry name" value="SelO"/>
    <property type="match status" value="1"/>
</dbReference>
<dbReference type="NCBIfam" id="NF000658">
    <property type="entry name" value="PRK00029.1"/>
    <property type="match status" value="1"/>
</dbReference>
<feature type="binding site" evidence="8">
    <location>
        <position position="126"/>
    </location>
    <ligand>
        <name>ATP</name>
        <dbReference type="ChEBI" id="CHEBI:30616"/>
    </ligand>
</feature>
<comment type="catalytic activity">
    <reaction evidence="8">
        <text>L-histidyl-[protein] + UTP = N(tele)-(5'-uridylyl)-L-histidyl-[protein] + diphosphate</text>
        <dbReference type="Rhea" id="RHEA:83891"/>
        <dbReference type="Rhea" id="RHEA-COMP:9745"/>
        <dbReference type="Rhea" id="RHEA-COMP:20239"/>
        <dbReference type="ChEBI" id="CHEBI:29979"/>
        <dbReference type="ChEBI" id="CHEBI:33019"/>
        <dbReference type="ChEBI" id="CHEBI:46398"/>
        <dbReference type="ChEBI" id="CHEBI:233474"/>
    </reaction>
</comment>
<organism evidence="9 10">
    <name type="scientific">Neptunomonas antarctica</name>
    <dbReference type="NCBI Taxonomy" id="619304"/>
    <lineage>
        <taxon>Bacteria</taxon>
        <taxon>Pseudomonadati</taxon>
        <taxon>Pseudomonadota</taxon>
        <taxon>Gammaproteobacteria</taxon>
        <taxon>Oceanospirillales</taxon>
        <taxon>Oceanospirillaceae</taxon>
        <taxon>Neptunomonas</taxon>
    </lineage>
</organism>
<comment type="function">
    <text evidence="8">Nucleotidyltransferase involved in the post-translational modification of proteins. It can catalyze the addition of adenosine monophosphate (AMP) or uridine monophosphate (UMP) to a protein, resulting in modifications known as AMPylation and UMPylation.</text>
</comment>
<dbReference type="AlphaFoldDB" id="A0A1N7K4Z2"/>
<comment type="catalytic activity">
    <reaction evidence="8">
        <text>L-tyrosyl-[protein] + ATP = O-(5'-adenylyl)-L-tyrosyl-[protein] + diphosphate</text>
        <dbReference type="Rhea" id="RHEA:54288"/>
        <dbReference type="Rhea" id="RHEA-COMP:10136"/>
        <dbReference type="Rhea" id="RHEA-COMP:13846"/>
        <dbReference type="ChEBI" id="CHEBI:30616"/>
        <dbReference type="ChEBI" id="CHEBI:33019"/>
        <dbReference type="ChEBI" id="CHEBI:46858"/>
        <dbReference type="ChEBI" id="CHEBI:83624"/>
        <dbReference type="EC" id="2.7.7.108"/>
    </reaction>
</comment>
<feature type="binding site" evidence="8">
    <location>
        <position position="177"/>
    </location>
    <ligand>
        <name>ATP</name>
        <dbReference type="ChEBI" id="CHEBI:30616"/>
    </ligand>
</feature>
<gene>
    <name evidence="8" type="primary">ydiU</name>
    <name evidence="8" type="synonym">selO</name>
    <name evidence="9" type="ORF">SAMN05421760_102195</name>
</gene>
<keyword evidence="10" id="KW-1185">Reference proteome</keyword>
<evidence type="ECO:0000313" key="9">
    <source>
        <dbReference type="EMBL" id="SIS56611.1"/>
    </source>
</evidence>
<comment type="catalytic activity">
    <reaction evidence="8">
        <text>L-seryl-[protein] + UTP = O-(5'-uridylyl)-L-seryl-[protein] + diphosphate</text>
        <dbReference type="Rhea" id="RHEA:64604"/>
        <dbReference type="Rhea" id="RHEA-COMP:9863"/>
        <dbReference type="Rhea" id="RHEA-COMP:16635"/>
        <dbReference type="ChEBI" id="CHEBI:29999"/>
        <dbReference type="ChEBI" id="CHEBI:33019"/>
        <dbReference type="ChEBI" id="CHEBI:46398"/>
        <dbReference type="ChEBI" id="CHEBI:156051"/>
    </reaction>
</comment>
<comment type="catalytic activity">
    <reaction evidence="8">
        <text>L-seryl-[protein] + ATP = 3-O-(5'-adenylyl)-L-seryl-[protein] + diphosphate</text>
        <dbReference type="Rhea" id="RHEA:58120"/>
        <dbReference type="Rhea" id="RHEA-COMP:9863"/>
        <dbReference type="Rhea" id="RHEA-COMP:15073"/>
        <dbReference type="ChEBI" id="CHEBI:29999"/>
        <dbReference type="ChEBI" id="CHEBI:30616"/>
        <dbReference type="ChEBI" id="CHEBI:33019"/>
        <dbReference type="ChEBI" id="CHEBI:142516"/>
        <dbReference type="EC" id="2.7.7.108"/>
    </reaction>
</comment>
<keyword evidence="8" id="KW-0464">Manganese</keyword>
<feature type="binding site" evidence="8">
    <location>
        <position position="184"/>
    </location>
    <ligand>
        <name>ATP</name>
        <dbReference type="ChEBI" id="CHEBI:30616"/>
    </ligand>
</feature>
<dbReference type="GO" id="GO:0000287">
    <property type="term" value="F:magnesium ion binding"/>
    <property type="evidence" value="ECO:0007669"/>
    <property type="project" value="UniProtKB-UniRule"/>
</dbReference>
<sequence length="513" mass="58305">MLKTLSELKLENSYLDFPENFYHRVNPRGLKNAHLVSFNPDVAYMLDLDPCKVSPSELARFFGGGEILTGSEPLAMKYGGHQFGQYNPDLGDGRGLLLGEVVNSKDERWDLHLKGAGKTAYSRFGDGRAVLRSSIREYLISAAMEGLHIPTTRALCLVGSDEYTMREGMEPCAKVLRVTQCHIRFGHFEHLYYSRQYDALKTLADTCLDRYFTECEGDRKSPLGEAPQANDLDTNNVDVKESESAYLAMFKAIRDRSIEMVAKWQAYGFVHGVMNTDNMSILGETFDYGPYVFMDQYKPDYVSNHTDHEGRYAFKRQPDVMLWNLSCLAQALLPLIKRDALVAALDDYKDLYQQAYYQQMRARLGLVVAQDGDDVLIDQLIQLATVQRIDLNRFLRDLCDLDPDNDTSLQQCLRHFSDPVAATDWLVAYTHRAALEMASFPIMQQQMRSVNPCYLLRSYMLEEAIREANDGDYRLVNTLLSVVRNPFEEKPEFARYAGEAPEWAGGISLSCSS</sequence>
<dbReference type="InterPro" id="IPR003846">
    <property type="entry name" value="SelO"/>
</dbReference>
<name>A0A1N7K4Z2_9GAMM</name>
<keyword evidence="6 8" id="KW-0067">ATP-binding</keyword>
<evidence type="ECO:0000256" key="8">
    <source>
        <dbReference type="HAMAP-Rule" id="MF_00692"/>
    </source>
</evidence>